<comment type="caution">
    <text evidence="3">The sequence shown here is derived from an EMBL/GenBank/DDBJ whole genome shotgun (WGS) entry which is preliminary data.</text>
</comment>
<gene>
    <name evidence="3" type="ORF">C4541_07060</name>
</gene>
<dbReference type="SUPFAM" id="SSF81296">
    <property type="entry name" value="E set domains"/>
    <property type="match status" value="1"/>
</dbReference>
<dbReference type="EMBL" id="QZJZ01000058">
    <property type="protein sequence ID" value="RJP58964.1"/>
    <property type="molecule type" value="Genomic_DNA"/>
</dbReference>
<evidence type="ECO:0000256" key="1">
    <source>
        <dbReference type="SAM" id="SignalP"/>
    </source>
</evidence>
<evidence type="ECO:0000313" key="4">
    <source>
        <dbReference type="Proteomes" id="UP000266426"/>
    </source>
</evidence>
<accession>A0A3A4QYT6</accession>
<protein>
    <recommendedName>
        <fullName evidence="2">IPT/TIG domain-containing protein</fullName>
    </recommendedName>
</protein>
<dbReference type="CDD" id="cd00603">
    <property type="entry name" value="IPT_PCSR"/>
    <property type="match status" value="1"/>
</dbReference>
<dbReference type="InterPro" id="IPR014756">
    <property type="entry name" value="Ig_E-set"/>
</dbReference>
<feature type="chain" id="PRO_5017346473" description="IPT/TIG domain-containing protein" evidence="1">
    <location>
        <begin position="23"/>
        <end position="1256"/>
    </location>
</feature>
<reference evidence="3 4" key="1">
    <citation type="journal article" date="2017" name="ISME J.">
        <title>Energy and carbon metabolisms in a deep terrestrial subsurface fluid microbial community.</title>
        <authorList>
            <person name="Momper L."/>
            <person name="Jungbluth S.P."/>
            <person name="Lee M.D."/>
            <person name="Amend J.P."/>
        </authorList>
    </citation>
    <scope>NUCLEOTIDE SEQUENCE [LARGE SCALE GENOMIC DNA]</scope>
    <source>
        <strain evidence="3">SURF_26</strain>
    </source>
</reference>
<dbReference type="Gene3D" id="2.60.40.10">
    <property type="entry name" value="Immunoglobulins"/>
    <property type="match status" value="2"/>
</dbReference>
<evidence type="ECO:0000259" key="2">
    <source>
        <dbReference type="Pfam" id="PF01833"/>
    </source>
</evidence>
<feature type="domain" description="IPT/TIG" evidence="2">
    <location>
        <begin position="414"/>
        <end position="485"/>
    </location>
</feature>
<sequence>MKTTGFMLLLILGLLTSLYAYDADNDGDNDDPYRLGFKSYASTGASFYINMLETDPLFSVVLQNDSNAQHTFSTSDGFALSNDRDGVMEPLEMGSAAITIDTTQLPGQLTENMGSGALRLQVIDSSEYFKVRSAPVSIAGNSGVTVNFTVNAVSSAVTSVPLVCNLYNTSSGYNMILSSAKYGQYMSVDDMPFGHVTGINSVVSHEDTAVISDKNLIINGWAFDDNQNMSITLKNIISGDIISSTVVKSLHAINSEIPFWGSNYKSGFELKWERGGESGYVEISVNLNDGEHNIQLPAQKVFLNNAPDGAILSPVAETFVPSTGLAVSGWAQDLDTNVSFGSYISCVEVYVDDMLIRRIPNSEPENETVYFSFIYDDMSVLTDGTHTFHAVACDSFGACATFGERSFKVVSSVPVITSVEPRIGPWRGNTMVTITGEHMIFANNLIVGQTQRDLNNVTLSDTSFSFFLPSITSPQSRYVDVKISNPLGSFIFRDGYHFIQAELDRSISNTPVVDLIYDNCRDQLLIVTGSGITRYGMTNYMPAHLDELAITSGDSAYLIDTSCTEDAACVVTAPYYMMELIDLTADNRLLPLVSLPDTGVDSLPSSLAWLQDGTILVGTTGIPARLFGIRVDRDYTSHSVTEYSVGDGYESIDVVGSSNKSVAYILCKDNDTGGFDLYRYDSKTSALERVTVNYSLAANELSELRIAPDFNGAEFMMYTGNTIKRFASSGEQLDTADYGAGLVLYDELRPVFYTITAGDTYFTLRSVYDLKKGLTYCHFPESATAREIAGLDWKGDKLFAANMEGLSVTKLSDIYPHIEYAPVFVQHGSTVTVKSHKSGTVSENVAVVVNNEKVPALHVSSDNDTHVFSVNVPMDNDTSGKIYTTVSDIPGAEQDLLMMTKLFDKLANQAGLDYFAPSGLFYDEVRSDLYAFSPTQTGPLSIVRIHLNVDNDGSVQAVRKSIPAGMQVVNPICMARTHDYILVVSLVSRMCTWFNVAEWDNAGNQQVREAAVSRYISPSGAVGYSPADSPDVNYAYVWNSVSTGSMDIFQLNLDTGVFKRCPLVSPHTTDIYIEHNAEDSSLDRAYAVSGRVWGCDSNYITVFNPNHPAESISAITRMMMDTSSSLYKVFSNDDSLFAAFVGSTGLALIVPDESGVGNHDCAVIYDNDSITSKFFGAGDEYLAFSGRNPDKSFNLNIMDINFLNDSLICDPYSVLHAYNPVNSAVYDVKIIENKLFAIIGNEIYVIDLTLSGRKNQ</sequence>
<dbReference type="Pfam" id="PF01833">
    <property type="entry name" value="TIG"/>
    <property type="match status" value="1"/>
</dbReference>
<dbReference type="InterPro" id="IPR002909">
    <property type="entry name" value="IPT_dom"/>
</dbReference>
<keyword evidence="1" id="KW-0732">Signal</keyword>
<dbReference type="InterPro" id="IPR013783">
    <property type="entry name" value="Ig-like_fold"/>
</dbReference>
<evidence type="ECO:0000313" key="3">
    <source>
        <dbReference type="EMBL" id="RJP58964.1"/>
    </source>
</evidence>
<dbReference type="AlphaFoldDB" id="A0A3A4QYT6"/>
<proteinExistence type="predicted"/>
<feature type="signal peptide" evidence="1">
    <location>
        <begin position="1"/>
        <end position="22"/>
    </location>
</feature>
<organism evidence="3 4">
    <name type="scientific">Candidatus Auribacter fodinae</name>
    <dbReference type="NCBI Taxonomy" id="2093366"/>
    <lineage>
        <taxon>Bacteria</taxon>
        <taxon>Pseudomonadati</taxon>
        <taxon>Candidatus Auribacterota</taxon>
        <taxon>Candidatus Auribacteria</taxon>
        <taxon>Candidatus Auribacterales</taxon>
        <taxon>Candidatus Auribacteraceae</taxon>
        <taxon>Candidatus Auribacter</taxon>
    </lineage>
</organism>
<dbReference type="Proteomes" id="UP000266426">
    <property type="component" value="Unassembled WGS sequence"/>
</dbReference>
<name>A0A3A4QYT6_9BACT</name>